<dbReference type="AlphaFoldDB" id="A0A2H3JIW8"/>
<dbReference type="SUPFAM" id="SSF103111">
    <property type="entry name" value="Activator of Hsp90 ATPase, Aha1"/>
    <property type="match status" value="1"/>
</dbReference>
<feature type="compositionally biased region" description="Polar residues" evidence="2">
    <location>
        <begin position="163"/>
        <end position="178"/>
    </location>
</feature>
<sequence length="336" mass="35986">MAAILPSMPASTANWHWKNKTVTPWAKSWFERELATISIKGDGDEVVSVTKVVDVDGDVELGQRKSKLITIYDCKVELKWAGTASDGTDVEGKLVIPEVSHEVTLDGLSDYAYEWTLTTESSPAVDALFQLAKARLPVALETKFAEFPTAIIDTHGKDLTVSAEPSRQGSPAPSALSNSVKPSASASASTPKPAVKKPASAVNTATVTVDANFMASADDLFDLLTSEQRIPAWTRAPAQSAAKPDTEYSLFGGGVKGKFISLSPSKEFVQSWALSSPTWPADHVATLTTTLDQGSDSTKVTWRLEGVPLGMEEEITRNLQGYYVHGLKSIGLGSEL</sequence>
<evidence type="ECO:0000256" key="1">
    <source>
        <dbReference type="ARBA" id="ARBA00006817"/>
    </source>
</evidence>
<feature type="compositionally biased region" description="Low complexity" evidence="2">
    <location>
        <begin position="179"/>
        <end position="201"/>
    </location>
</feature>
<dbReference type="Proteomes" id="UP000218811">
    <property type="component" value="Unassembled WGS sequence"/>
</dbReference>
<evidence type="ECO:0000256" key="2">
    <source>
        <dbReference type="SAM" id="MobiDB-lite"/>
    </source>
</evidence>
<feature type="region of interest" description="Disordered" evidence="2">
    <location>
        <begin position="161"/>
        <end position="201"/>
    </location>
</feature>
<organism evidence="4 5">
    <name type="scientific">Wolfiporia cocos (strain MD-104)</name>
    <name type="common">Brown rot fungus</name>
    <dbReference type="NCBI Taxonomy" id="742152"/>
    <lineage>
        <taxon>Eukaryota</taxon>
        <taxon>Fungi</taxon>
        <taxon>Dikarya</taxon>
        <taxon>Basidiomycota</taxon>
        <taxon>Agaricomycotina</taxon>
        <taxon>Agaricomycetes</taxon>
        <taxon>Polyporales</taxon>
        <taxon>Phaeolaceae</taxon>
        <taxon>Wolfiporia</taxon>
    </lineage>
</organism>
<name>A0A2H3JIW8_WOLCO</name>
<dbReference type="Gene3D" id="3.30.530.20">
    <property type="match status" value="1"/>
</dbReference>
<evidence type="ECO:0000259" key="3">
    <source>
        <dbReference type="SMART" id="SM01000"/>
    </source>
</evidence>
<dbReference type="GO" id="GO:0001671">
    <property type="term" value="F:ATPase activator activity"/>
    <property type="evidence" value="ECO:0007669"/>
    <property type="project" value="InterPro"/>
</dbReference>
<reference evidence="4 5" key="1">
    <citation type="journal article" date="2012" name="Science">
        <title>The Paleozoic origin of enzymatic lignin decomposition reconstructed from 31 fungal genomes.</title>
        <authorList>
            <person name="Floudas D."/>
            <person name="Binder M."/>
            <person name="Riley R."/>
            <person name="Barry K."/>
            <person name="Blanchette R.A."/>
            <person name="Henrissat B."/>
            <person name="Martinez A.T."/>
            <person name="Otillar R."/>
            <person name="Spatafora J.W."/>
            <person name="Yadav J.S."/>
            <person name="Aerts A."/>
            <person name="Benoit I."/>
            <person name="Boyd A."/>
            <person name="Carlson A."/>
            <person name="Copeland A."/>
            <person name="Coutinho P.M."/>
            <person name="de Vries R.P."/>
            <person name="Ferreira P."/>
            <person name="Findley K."/>
            <person name="Foster B."/>
            <person name="Gaskell J."/>
            <person name="Glotzer D."/>
            <person name="Gorecki P."/>
            <person name="Heitman J."/>
            <person name="Hesse C."/>
            <person name="Hori C."/>
            <person name="Igarashi K."/>
            <person name="Jurgens J.A."/>
            <person name="Kallen N."/>
            <person name="Kersten P."/>
            <person name="Kohler A."/>
            <person name="Kuees U."/>
            <person name="Kumar T.K.A."/>
            <person name="Kuo A."/>
            <person name="LaButti K."/>
            <person name="Larrondo L.F."/>
            <person name="Lindquist E."/>
            <person name="Ling A."/>
            <person name="Lombard V."/>
            <person name="Lucas S."/>
            <person name="Lundell T."/>
            <person name="Martin R."/>
            <person name="McLaughlin D.J."/>
            <person name="Morgenstern I."/>
            <person name="Morin E."/>
            <person name="Murat C."/>
            <person name="Nagy L.G."/>
            <person name="Nolan M."/>
            <person name="Ohm R.A."/>
            <person name="Patyshakuliyeva A."/>
            <person name="Rokas A."/>
            <person name="Ruiz-Duenas F.J."/>
            <person name="Sabat G."/>
            <person name="Salamov A."/>
            <person name="Samejima M."/>
            <person name="Schmutz J."/>
            <person name="Slot J.C."/>
            <person name="St John F."/>
            <person name="Stenlid J."/>
            <person name="Sun H."/>
            <person name="Sun S."/>
            <person name="Syed K."/>
            <person name="Tsang A."/>
            <person name="Wiebenga A."/>
            <person name="Young D."/>
            <person name="Pisabarro A."/>
            <person name="Eastwood D.C."/>
            <person name="Martin F."/>
            <person name="Cullen D."/>
            <person name="Grigoriev I.V."/>
            <person name="Hibbett D.S."/>
        </authorList>
    </citation>
    <scope>NUCLEOTIDE SEQUENCE [LARGE SCALE GENOMIC DNA]</scope>
    <source>
        <strain evidence="4 5">MD-104</strain>
    </source>
</reference>
<dbReference type="SMART" id="SM01000">
    <property type="entry name" value="Aha1_N"/>
    <property type="match status" value="1"/>
</dbReference>
<dbReference type="EMBL" id="KB467942">
    <property type="protein sequence ID" value="PCH37688.1"/>
    <property type="molecule type" value="Genomic_DNA"/>
</dbReference>
<evidence type="ECO:0000313" key="5">
    <source>
        <dbReference type="Proteomes" id="UP000218811"/>
    </source>
</evidence>
<dbReference type="OrthoDB" id="567237at2759"/>
<dbReference type="OMA" id="GDCEVNQ"/>
<dbReference type="GO" id="GO:0051087">
    <property type="term" value="F:protein-folding chaperone binding"/>
    <property type="evidence" value="ECO:0007669"/>
    <property type="project" value="InterPro"/>
</dbReference>
<dbReference type="InterPro" id="IPR015310">
    <property type="entry name" value="AHSA1-like_N"/>
</dbReference>
<proteinExistence type="inferred from homology"/>
<feature type="domain" description="Activator of Hsp90 ATPase AHSA1-like N-terminal" evidence="3">
    <location>
        <begin position="19"/>
        <end position="157"/>
    </location>
</feature>
<gene>
    <name evidence="4" type="ORF">WOLCODRAFT_22763</name>
</gene>
<dbReference type="InterPro" id="IPR036338">
    <property type="entry name" value="Aha1"/>
</dbReference>
<dbReference type="STRING" id="742152.A0A2H3JIW8"/>
<dbReference type="InterPro" id="IPR013538">
    <property type="entry name" value="ASHA1/2-like_C"/>
</dbReference>
<comment type="similarity">
    <text evidence="1">Belongs to the AHA1 family.</text>
</comment>
<dbReference type="PANTHER" id="PTHR13009">
    <property type="entry name" value="HEAT SHOCK PROTEIN 90 HSP90 CO-CHAPERONE AHA-1"/>
    <property type="match status" value="1"/>
</dbReference>
<dbReference type="GO" id="GO:0006457">
    <property type="term" value="P:protein folding"/>
    <property type="evidence" value="ECO:0007669"/>
    <property type="project" value="TreeGrafter"/>
</dbReference>
<dbReference type="GO" id="GO:0005829">
    <property type="term" value="C:cytosol"/>
    <property type="evidence" value="ECO:0007669"/>
    <property type="project" value="TreeGrafter"/>
</dbReference>
<dbReference type="Gene3D" id="3.15.10.20">
    <property type="entry name" value="Activator of Hsp90 ATPase Aha1, N-terminal domain"/>
    <property type="match status" value="1"/>
</dbReference>
<dbReference type="Pfam" id="PF09229">
    <property type="entry name" value="Aha1_N"/>
    <property type="match status" value="1"/>
</dbReference>
<dbReference type="PANTHER" id="PTHR13009:SF22">
    <property type="entry name" value="LD43819P"/>
    <property type="match status" value="1"/>
</dbReference>
<dbReference type="Pfam" id="PF08327">
    <property type="entry name" value="AHSA1"/>
    <property type="match status" value="1"/>
</dbReference>
<accession>A0A2H3JIW8</accession>
<protein>
    <recommendedName>
        <fullName evidence="3">Activator of Hsp90 ATPase AHSA1-like N-terminal domain-containing protein</fullName>
    </recommendedName>
</protein>
<dbReference type="CDD" id="cd08892">
    <property type="entry name" value="SRPBCC_Aha1"/>
    <property type="match status" value="1"/>
</dbReference>
<evidence type="ECO:0000313" key="4">
    <source>
        <dbReference type="EMBL" id="PCH37688.1"/>
    </source>
</evidence>
<keyword evidence="5" id="KW-1185">Reference proteome</keyword>
<dbReference type="InterPro" id="IPR023393">
    <property type="entry name" value="START-like_dom_sf"/>
</dbReference>
<dbReference type="SUPFAM" id="SSF55961">
    <property type="entry name" value="Bet v1-like"/>
    <property type="match status" value="1"/>
</dbReference>